<gene>
    <name evidence="2" type="ORF">scyTo_0001272</name>
</gene>
<evidence type="ECO:0000313" key="3">
    <source>
        <dbReference type="Proteomes" id="UP000288216"/>
    </source>
</evidence>
<dbReference type="AlphaFoldDB" id="A0A401PBB6"/>
<keyword evidence="3" id="KW-1185">Reference proteome</keyword>
<sequence length="118" mass="13038">MMGHEAQSVVDSERTRQIVARGVRDSQEVESGAYFRFDSEERAQDTQKSEEGASPKGREKNSGYLKDWCWQDSVVHNPNWAVLRSSGGGGFCYKIETSAVGKSEKNVCGSLAVDIHPL</sequence>
<name>A0A401PBB6_SCYTO</name>
<evidence type="ECO:0000313" key="2">
    <source>
        <dbReference type="EMBL" id="GCB70414.1"/>
    </source>
</evidence>
<protein>
    <submittedName>
        <fullName evidence="2">Uncharacterized protein</fullName>
    </submittedName>
</protein>
<feature type="compositionally biased region" description="Basic and acidic residues" evidence="1">
    <location>
        <begin position="11"/>
        <end position="27"/>
    </location>
</feature>
<feature type="region of interest" description="Disordered" evidence="1">
    <location>
        <begin position="1"/>
        <end position="62"/>
    </location>
</feature>
<reference evidence="2 3" key="1">
    <citation type="journal article" date="2018" name="Nat. Ecol. Evol.">
        <title>Shark genomes provide insights into elasmobranch evolution and the origin of vertebrates.</title>
        <authorList>
            <person name="Hara Y"/>
            <person name="Yamaguchi K"/>
            <person name="Onimaru K"/>
            <person name="Kadota M"/>
            <person name="Koyanagi M"/>
            <person name="Keeley SD"/>
            <person name="Tatsumi K"/>
            <person name="Tanaka K"/>
            <person name="Motone F"/>
            <person name="Kageyama Y"/>
            <person name="Nozu R"/>
            <person name="Adachi N"/>
            <person name="Nishimura O"/>
            <person name="Nakagawa R"/>
            <person name="Tanegashima C"/>
            <person name="Kiyatake I"/>
            <person name="Matsumoto R"/>
            <person name="Murakumo K"/>
            <person name="Nishida K"/>
            <person name="Terakita A"/>
            <person name="Kuratani S"/>
            <person name="Sato K"/>
            <person name="Hyodo S Kuraku.S."/>
        </authorList>
    </citation>
    <scope>NUCLEOTIDE SEQUENCE [LARGE SCALE GENOMIC DNA]</scope>
</reference>
<accession>A0A401PBB6</accession>
<dbReference type="EMBL" id="BFAA01000279">
    <property type="protein sequence ID" value="GCB70414.1"/>
    <property type="molecule type" value="Genomic_DNA"/>
</dbReference>
<evidence type="ECO:0000256" key="1">
    <source>
        <dbReference type="SAM" id="MobiDB-lite"/>
    </source>
</evidence>
<comment type="caution">
    <text evidence="2">The sequence shown here is derived from an EMBL/GenBank/DDBJ whole genome shotgun (WGS) entry which is preliminary data.</text>
</comment>
<proteinExistence type="predicted"/>
<feature type="compositionally biased region" description="Basic and acidic residues" evidence="1">
    <location>
        <begin position="37"/>
        <end position="61"/>
    </location>
</feature>
<organism evidence="2 3">
    <name type="scientific">Scyliorhinus torazame</name>
    <name type="common">Cloudy catshark</name>
    <name type="synonym">Catulus torazame</name>
    <dbReference type="NCBI Taxonomy" id="75743"/>
    <lineage>
        <taxon>Eukaryota</taxon>
        <taxon>Metazoa</taxon>
        <taxon>Chordata</taxon>
        <taxon>Craniata</taxon>
        <taxon>Vertebrata</taxon>
        <taxon>Chondrichthyes</taxon>
        <taxon>Elasmobranchii</taxon>
        <taxon>Galeomorphii</taxon>
        <taxon>Galeoidea</taxon>
        <taxon>Carcharhiniformes</taxon>
        <taxon>Scyliorhinidae</taxon>
        <taxon>Scyliorhinus</taxon>
    </lineage>
</organism>
<dbReference type="Proteomes" id="UP000288216">
    <property type="component" value="Unassembled WGS sequence"/>
</dbReference>